<evidence type="ECO:0000256" key="1">
    <source>
        <dbReference type="ARBA" id="ARBA00004167"/>
    </source>
</evidence>
<dbReference type="PROSITE" id="PS00107">
    <property type="entry name" value="PROTEIN_KINASE_ATP"/>
    <property type="match status" value="1"/>
</dbReference>
<evidence type="ECO:0000256" key="2">
    <source>
        <dbReference type="ARBA" id="ARBA00004236"/>
    </source>
</evidence>
<protein>
    <submittedName>
        <fullName evidence="17">Serine/threonine/dual specificity protein kinase, catalytic domain-containing protein</fullName>
    </submittedName>
</protein>
<evidence type="ECO:0000256" key="14">
    <source>
        <dbReference type="PROSITE-ProRule" id="PRU10141"/>
    </source>
</evidence>
<evidence type="ECO:0000256" key="5">
    <source>
        <dbReference type="ARBA" id="ARBA00022553"/>
    </source>
</evidence>
<dbReference type="Proteomes" id="UP000245207">
    <property type="component" value="Unassembled WGS sequence"/>
</dbReference>
<dbReference type="InterPro" id="IPR050823">
    <property type="entry name" value="Plant_Ser_Thr_Prot_Kinase"/>
</dbReference>
<dbReference type="OrthoDB" id="69842at2759"/>
<evidence type="ECO:0000256" key="15">
    <source>
        <dbReference type="SAM" id="MobiDB-lite"/>
    </source>
</evidence>
<keyword evidence="9 17" id="KW-0418">Kinase</keyword>
<dbReference type="FunFam" id="3.30.200.20:FF:000039">
    <property type="entry name" value="receptor-like protein kinase FERONIA"/>
    <property type="match status" value="1"/>
</dbReference>
<feature type="region of interest" description="Disordered" evidence="15">
    <location>
        <begin position="346"/>
        <end position="379"/>
    </location>
</feature>
<dbReference type="PROSITE" id="PS00108">
    <property type="entry name" value="PROTEIN_KINASE_ST"/>
    <property type="match status" value="1"/>
</dbReference>
<dbReference type="GO" id="GO:0005524">
    <property type="term" value="F:ATP binding"/>
    <property type="evidence" value="ECO:0007669"/>
    <property type="project" value="UniProtKB-UniRule"/>
</dbReference>
<dbReference type="InterPro" id="IPR017441">
    <property type="entry name" value="Protein_kinase_ATP_BS"/>
</dbReference>
<keyword evidence="10 14" id="KW-0067">ATP-binding</keyword>
<evidence type="ECO:0000259" key="16">
    <source>
        <dbReference type="PROSITE" id="PS50011"/>
    </source>
</evidence>
<keyword evidence="7" id="KW-0812">Transmembrane</keyword>
<feature type="domain" description="Protein kinase" evidence="16">
    <location>
        <begin position="400"/>
        <end position="679"/>
    </location>
</feature>
<dbReference type="GO" id="GO:0005886">
    <property type="term" value="C:plasma membrane"/>
    <property type="evidence" value="ECO:0007669"/>
    <property type="project" value="UniProtKB-SubCell"/>
</dbReference>
<evidence type="ECO:0000313" key="17">
    <source>
        <dbReference type="EMBL" id="PWA52740.1"/>
    </source>
</evidence>
<feature type="binding site" evidence="14">
    <location>
        <position position="65"/>
    </location>
    <ligand>
        <name>ATP</name>
        <dbReference type="ChEBI" id="CHEBI:30616"/>
    </ligand>
</feature>
<dbReference type="InterPro" id="IPR000719">
    <property type="entry name" value="Prot_kinase_dom"/>
</dbReference>
<organism evidence="17 18">
    <name type="scientific">Artemisia annua</name>
    <name type="common">Sweet wormwood</name>
    <dbReference type="NCBI Taxonomy" id="35608"/>
    <lineage>
        <taxon>Eukaryota</taxon>
        <taxon>Viridiplantae</taxon>
        <taxon>Streptophyta</taxon>
        <taxon>Embryophyta</taxon>
        <taxon>Tracheophyta</taxon>
        <taxon>Spermatophyta</taxon>
        <taxon>Magnoliopsida</taxon>
        <taxon>eudicotyledons</taxon>
        <taxon>Gunneridae</taxon>
        <taxon>Pentapetalae</taxon>
        <taxon>asterids</taxon>
        <taxon>campanulids</taxon>
        <taxon>Asterales</taxon>
        <taxon>Asteraceae</taxon>
        <taxon>Asteroideae</taxon>
        <taxon>Anthemideae</taxon>
        <taxon>Artemisiinae</taxon>
        <taxon>Artemisia</taxon>
    </lineage>
</organism>
<keyword evidence="3" id="KW-1003">Cell membrane</keyword>
<dbReference type="PANTHER" id="PTHR45621">
    <property type="entry name" value="OS01G0588500 PROTEIN-RELATED"/>
    <property type="match status" value="1"/>
</dbReference>
<gene>
    <name evidence="17" type="ORF">CTI12_AA450870</name>
</gene>
<dbReference type="GO" id="GO:0004674">
    <property type="term" value="F:protein serine/threonine kinase activity"/>
    <property type="evidence" value="ECO:0007669"/>
    <property type="project" value="UniProtKB-KW"/>
</dbReference>
<dbReference type="EMBL" id="PKPP01007674">
    <property type="protein sequence ID" value="PWA52740.1"/>
    <property type="molecule type" value="Genomic_DNA"/>
</dbReference>
<evidence type="ECO:0000256" key="3">
    <source>
        <dbReference type="ARBA" id="ARBA00022475"/>
    </source>
</evidence>
<dbReference type="CDD" id="cd14066">
    <property type="entry name" value="STKc_IRAK"/>
    <property type="match status" value="1"/>
</dbReference>
<keyword evidence="11" id="KW-1133">Transmembrane helix</keyword>
<feature type="compositionally biased region" description="Polar residues" evidence="15">
    <location>
        <begin position="368"/>
        <end position="379"/>
    </location>
</feature>
<dbReference type="SUPFAM" id="SSF56112">
    <property type="entry name" value="Protein kinase-like (PK-like)"/>
    <property type="match status" value="2"/>
</dbReference>
<keyword evidence="8 14" id="KW-0547">Nucleotide-binding</keyword>
<evidence type="ECO:0000256" key="8">
    <source>
        <dbReference type="ARBA" id="ARBA00022741"/>
    </source>
</evidence>
<dbReference type="InterPro" id="IPR008271">
    <property type="entry name" value="Ser/Thr_kinase_AS"/>
</dbReference>
<keyword evidence="6" id="KW-0808">Transferase</keyword>
<evidence type="ECO:0000313" key="18">
    <source>
        <dbReference type="Proteomes" id="UP000245207"/>
    </source>
</evidence>
<evidence type="ECO:0000256" key="6">
    <source>
        <dbReference type="ARBA" id="ARBA00022679"/>
    </source>
</evidence>
<dbReference type="SMART" id="SM00220">
    <property type="entry name" value="S_TKc"/>
    <property type="match status" value="2"/>
</dbReference>
<keyword evidence="18" id="KW-1185">Reference proteome</keyword>
<comment type="caution">
    <text evidence="17">The sequence shown here is derived from an EMBL/GenBank/DDBJ whole genome shotgun (WGS) entry which is preliminary data.</text>
</comment>
<reference evidence="17 18" key="1">
    <citation type="journal article" date="2018" name="Mol. Plant">
        <title>The genome of Artemisia annua provides insight into the evolution of Asteraceae family and artemisinin biosynthesis.</title>
        <authorList>
            <person name="Shen Q."/>
            <person name="Zhang L."/>
            <person name="Liao Z."/>
            <person name="Wang S."/>
            <person name="Yan T."/>
            <person name="Shi P."/>
            <person name="Liu M."/>
            <person name="Fu X."/>
            <person name="Pan Q."/>
            <person name="Wang Y."/>
            <person name="Lv Z."/>
            <person name="Lu X."/>
            <person name="Zhang F."/>
            <person name="Jiang W."/>
            <person name="Ma Y."/>
            <person name="Chen M."/>
            <person name="Hao X."/>
            <person name="Li L."/>
            <person name="Tang Y."/>
            <person name="Lv G."/>
            <person name="Zhou Y."/>
            <person name="Sun X."/>
            <person name="Brodelius P.E."/>
            <person name="Rose J.K.C."/>
            <person name="Tang K."/>
        </authorList>
    </citation>
    <scope>NUCLEOTIDE SEQUENCE [LARGE SCALE GENOMIC DNA]</scope>
    <source>
        <strain evidence="18">cv. Huhao1</strain>
        <tissue evidence="17">Leaf</tissue>
    </source>
</reference>
<dbReference type="AlphaFoldDB" id="A0A2U1LUR8"/>
<keyword evidence="4" id="KW-0723">Serine/threonine-protein kinase</keyword>
<keyword evidence="5" id="KW-0597">Phosphoprotein</keyword>
<name>A0A2U1LUR8_ARTAN</name>
<sequence length="679" mass="75587">MLHATVKETDSSFLVPDTICQRFSLEEIRLATQNFNEALVIGRGGFGMVYKGNTNHGSATDVAIKRLHSLSNQGAPEFQAEVEMLSRIRHCNLVSLIGYCKEDEEMALVYEYMPHGTLEDHLHKGGVSLSWLQRLKICIGAARGFYYLHTGTGTQHGIIHRDVKSSNILLDKNFAAKISDFGLAKISPTNQTCTYVSTLVKGTFGYMDPCYFTTGKLTRKSDVYSFGVLLLEVICGRPAVDTSLHEDQWSLANWAQDRIKQGKLNHIIDSRLEGQISRSCQKELARIVCRCLHNQPNQRPTMAEIVSTLVVIVSMQERLDSSVTEGKFVDKVLSFFSAKVDSQASNLGSEGESSDEPGNVTYVPVPQSPDQSPRNQLNSSHSVNLKSFTFSVIKTATRNFRPPAVVGEHIYSSLYKGWIDGQYAPARPGTGLPIAVKRLNHSLQGHQEWLAEIKNLGLLNHPNLVKLYGYCLEEDHRMLVCEFMSGGYLGKHLFKESSYTRPLSWSQRIKVALDTANALAYLHSQEAKLVHHDFKSSSILLDSLAKDGPVDGNSHVSTRVVGTNGYAAPECIDTGDSNVTSDIYTFGVVLLEILTGRRCIDKKLPPDEQMLVEFAKFYLKNERRVLKIIDMEINGQYSSAVAIRASKLAMKCLLDEPKLRPTAAELVKELEQLQVQQPV</sequence>
<dbReference type="Gene3D" id="1.10.510.10">
    <property type="entry name" value="Transferase(Phosphotransferase) domain 1"/>
    <property type="match status" value="2"/>
</dbReference>
<evidence type="ECO:0000256" key="9">
    <source>
        <dbReference type="ARBA" id="ARBA00022777"/>
    </source>
</evidence>
<evidence type="ECO:0000256" key="12">
    <source>
        <dbReference type="ARBA" id="ARBA00023136"/>
    </source>
</evidence>
<comment type="subcellular location">
    <subcellularLocation>
        <location evidence="2">Cell membrane</location>
    </subcellularLocation>
    <subcellularLocation>
        <location evidence="1">Membrane</location>
        <topology evidence="1">Single-pass membrane protein</topology>
    </subcellularLocation>
</comment>
<keyword evidence="12" id="KW-0472">Membrane</keyword>
<dbReference type="Pfam" id="PF07714">
    <property type="entry name" value="PK_Tyr_Ser-Thr"/>
    <property type="match status" value="2"/>
</dbReference>
<feature type="domain" description="Protein kinase" evidence="16">
    <location>
        <begin position="35"/>
        <end position="311"/>
    </location>
</feature>
<evidence type="ECO:0000256" key="11">
    <source>
        <dbReference type="ARBA" id="ARBA00022989"/>
    </source>
</evidence>
<keyword evidence="13" id="KW-0675">Receptor</keyword>
<evidence type="ECO:0000256" key="10">
    <source>
        <dbReference type="ARBA" id="ARBA00022840"/>
    </source>
</evidence>
<proteinExistence type="predicted"/>
<accession>A0A2U1LUR8</accession>
<evidence type="ECO:0000256" key="4">
    <source>
        <dbReference type="ARBA" id="ARBA00022527"/>
    </source>
</evidence>
<evidence type="ECO:0000256" key="7">
    <source>
        <dbReference type="ARBA" id="ARBA00022692"/>
    </source>
</evidence>
<evidence type="ECO:0000256" key="13">
    <source>
        <dbReference type="ARBA" id="ARBA00023170"/>
    </source>
</evidence>
<dbReference type="FunFam" id="1.10.510.10:FF:000146">
    <property type="entry name" value="LRR receptor-like serine/threonine-protein kinase IOS1"/>
    <property type="match status" value="1"/>
</dbReference>
<dbReference type="STRING" id="35608.A0A2U1LUR8"/>
<dbReference type="PROSITE" id="PS50011">
    <property type="entry name" value="PROTEIN_KINASE_DOM"/>
    <property type="match status" value="2"/>
</dbReference>
<dbReference type="InterPro" id="IPR011009">
    <property type="entry name" value="Kinase-like_dom_sf"/>
</dbReference>
<dbReference type="InterPro" id="IPR001245">
    <property type="entry name" value="Ser-Thr/Tyr_kinase_cat_dom"/>
</dbReference>
<dbReference type="Gene3D" id="3.30.200.20">
    <property type="entry name" value="Phosphorylase Kinase, domain 1"/>
    <property type="match status" value="2"/>
</dbReference>